<dbReference type="GO" id="GO:0042744">
    <property type="term" value="P:hydrogen peroxide catabolic process"/>
    <property type="evidence" value="ECO:0007669"/>
    <property type="project" value="TreeGrafter"/>
</dbReference>
<dbReference type="GO" id="GO:0008379">
    <property type="term" value="F:thioredoxin peroxidase activity"/>
    <property type="evidence" value="ECO:0007669"/>
    <property type="project" value="TreeGrafter"/>
</dbReference>
<sequence length="268" mass="28960">MATFCLRATSIFSSLALRAVRTPSAAPLAKLNAASSLRAAAAPLSFCMETRAFASEAPERLANLSLVARPAPDFTADAAMPGGEIAKLTLSELCGNGSGVVLLFYPLDFTFVCPSEILAFNAAVADFEKLGFKVVGVSVDSVFTHQAWMRVPLAEGGIGKLDFPLVSDLDKTISSRYHSLLNNSVALRTLVIIDGAKNVRHMTVNDLPLGRNVEEALRVCEMIREVEKNGGKQVCPANWRRGEKMMEASFHGVKDYLGGLREKIEKQI</sequence>
<name>A0A2A9MMW8_BESBE</name>
<dbReference type="GO" id="GO:0033554">
    <property type="term" value="P:cellular response to stress"/>
    <property type="evidence" value="ECO:0007669"/>
    <property type="project" value="TreeGrafter"/>
</dbReference>
<dbReference type="KEGG" id="bbes:BESB_010760"/>
<reference evidence="3 4" key="1">
    <citation type="submission" date="2017-09" db="EMBL/GenBank/DDBJ databases">
        <title>Genome sequencing of Besnoitia besnoiti strain Bb-Ger1.</title>
        <authorList>
            <person name="Schares G."/>
            <person name="Venepally P."/>
            <person name="Lorenzi H.A."/>
        </authorList>
    </citation>
    <scope>NUCLEOTIDE SEQUENCE [LARGE SCALE GENOMIC DNA]</scope>
    <source>
        <strain evidence="3 4">Bb-Ger1</strain>
    </source>
</reference>
<dbReference type="InterPro" id="IPR013766">
    <property type="entry name" value="Thioredoxin_domain"/>
</dbReference>
<dbReference type="CDD" id="cd03015">
    <property type="entry name" value="PRX_Typ2cys"/>
    <property type="match status" value="1"/>
</dbReference>
<dbReference type="AlphaFoldDB" id="A0A2A9MMW8"/>
<dbReference type="PANTHER" id="PTHR10681:SF164">
    <property type="entry name" value="THIOREDOXIN PEROXIDASE 1"/>
    <property type="match status" value="1"/>
</dbReference>
<dbReference type="GeneID" id="40306138"/>
<keyword evidence="1" id="KW-0560">Oxidoreductase</keyword>
<feature type="domain" description="Thioredoxin" evidence="2">
    <location>
        <begin position="65"/>
        <end position="225"/>
    </location>
</feature>
<accession>A0A2A9MMW8</accession>
<dbReference type="InterPro" id="IPR000866">
    <property type="entry name" value="AhpC/TSA"/>
</dbReference>
<dbReference type="VEuPathDB" id="ToxoDB:BESB_010760"/>
<evidence type="ECO:0000256" key="1">
    <source>
        <dbReference type="ARBA" id="ARBA00023002"/>
    </source>
</evidence>
<comment type="caution">
    <text evidence="3">The sequence shown here is derived from an EMBL/GenBank/DDBJ whole genome shotgun (WGS) entry which is preliminary data.</text>
</comment>
<gene>
    <name evidence="3" type="ORF">BESB_010760</name>
</gene>
<dbReference type="Pfam" id="PF10417">
    <property type="entry name" value="1-cysPrx_C"/>
    <property type="match status" value="1"/>
</dbReference>
<dbReference type="EMBL" id="NWUJ01000001">
    <property type="protein sequence ID" value="PFH38734.1"/>
    <property type="molecule type" value="Genomic_DNA"/>
</dbReference>
<dbReference type="Proteomes" id="UP000224006">
    <property type="component" value="Chromosome I"/>
</dbReference>
<dbReference type="GO" id="GO:0045454">
    <property type="term" value="P:cell redox homeostasis"/>
    <property type="evidence" value="ECO:0007669"/>
    <property type="project" value="TreeGrafter"/>
</dbReference>
<dbReference type="SUPFAM" id="SSF52833">
    <property type="entry name" value="Thioredoxin-like"/>
    <property type="match status" value="1"/>
</dbReference>
<dbReference type="OrthoDB" id="185659at2759"/>
<organism evidence="3 4">
    <name type="scientific">Besnoitia besnoiti</name>
    <name type="common">Apicomplexan protozoan</name>
    <dbReference type="NCBI Taxonomy" id="94643"/>
    <lineage>
        <taxon>Eukaryota</taxon>
        <taxon>Sar</taxon>
        <taxon>Alveolata</taxon>
        <taxon>Apicomplexa</taxon>
        <taxon>Conoidasida</taxon>
        <taxon>Coccidia</taxon>
        <taxon>Eucoccidiorida</taxon>
        <taxon>Eimeriorina</taxon>
        <taxon>Sarcocystidae</taxon>
        <taxon>Besnoitia</taxon>
    </lineage>
</organism>
<protein>
    <submittedName>
        <fullName evidence="3">Peroxiredoxin PRX3</fullName>
    </submittedName>
</protein>
<keyword evidence="4" id="KW-1185">Reference proteome</keyword>
<dbReference type="RefSeq" id="XP_029222743.1">
    <property type="nucleotide sequence ID" value="XM_029359830.1"/>
</dbReference>
<proteinExistence type="predicted"/>
<dbReference type="InterPro" id="IPR036249">
    <property type="entry name" value="Thioredoxin-like_sf"/>
</dbReference>
<dbReference type="InterPro" id="IPR050217">
    <property type="entry name" value="Peroxiredoxin"/>
</dbReference>
<dbReference type="Gene3D" id="3.40.30.10">
    <property type="entry name" value="Glutaredoxin"/>
    <property type="match status" value="1"/>
</dbReference>
<evidence type="ECO:0000313" key="3">
    <source>
        <dbReference type="EMBL" id="PFH38734.1"/>
    </source>
</evidence>
<evidence type="ECO:0000313" key="4">
    <source>
        <dbReference type="Proteomes" id="UP000224006"/>
    </source>
</evidence>
<dbReference type="InterPro" id="IPR019479">
    <property type="entry name" value="Peroxiredoxin_C"/>
</dbReference>
<dbReference type="STRING" id="94643.A0A2A9MMW8"/>
<dbReference type="Pfam" id="PF00578">
    <property type="entry name" value="AhpC-TSA"/>
    <property type="match status" value="1"/>
</dbReference>
<evidence type="ECO:0000259" key="2">
    <source>
        <dbReference type="PROSITE" id="PS51352"/>
    </source>
</evidence>
<dbReference type="PANTHER" id="PTHR10681">
    <property type="entry name" value="THIOREDOXIN PEROXIDASE"/>
    <property type="match status" value="1"/>
</dbReference>
<dbReference type="GO" id="GO:0005829">
    <property type="term" value="C:cytosol"/>
    <property type="evidence" value="ECO:0007669"/>
    <property type="project" value="TreeGrafter"/>
</dbReference>
<dbReference type="PROSITE" id="PS51352">
    <property type="entry name" value="THIOREDOXIN_2"/>
    <property type="match status" value="1"/>
</dbReference>
<dbReference type="GO" id="GO:0006979">
    <property type="term" value="P:response to oxidative stress"/>
    <property type="evidence" value="ECO:0007669"/>
    <property type="project" value="TreeGrafter"/>
</dbReference>